<gene>
    <name evidence="1" type="ORF">PFLUV_G00123430</name>
</gene>
<accession>A0A6A5F6L0</accession>
<comment type="caution">
    <text evidence="1">The sequence shown here is derived from an EMBL/GenBank/DDBJ whole genome shotgun (WGS) entry which is preliminary data.</text>
</comment>
<dbReference type="AlphaFoldDB" id="A0A6A5F6L0"/>
<proteinExistence type="predicted"/>
<dbReference type="Proteomes" id="UP000465112">
    <property type="component" value="Chromosome 10"/>
</dbReference>
<organism evidence="1 2">
    <name type="scientific">Perca fluviatilis</name>
    <name type="common">European perch</name>
    <dbReference type="NCBI Taxonomy" id="8168"/>
    <lineage>
        <taxon>Eukaryota</taxon>
        <taxon>Metazoa</taxon>
        <taxon>Chordata</taxon>
        <taxon>Craniata</taxon>
        <taxon>Vertebrata</taxon>
        <taxon>Euteleostomi</taxon>
        <taxon>Actinopterygii</taxon>
        <taxon>Neopterygii</taxon>
        <taxon>Teleostei</taxon>
        <taxon>Neoteleostei</taxon>
        <taxon>Acanthomorphata</taxon>
        <taxon>Eupercaria</taxon>
        <taxon>Perciformes</taxon>
        <taxon>Percoidei</taxon>
        <taxon>Percidae</taxon>
        <taxon>Percinae</taxon>
        <taxon>Perca</taxon>
    </lineage>
</organism>
<keyword evidence="2" id="KW-1185">Reference proteome</keyword>
<name>A0A6A5F6L0_PERFL</name>
<sequence length="66" mass="7615">MSQWVEVGSRTLWHATISPVVCLKQHLWEELQPSTNTVGEFFDNLTKVMDRFKFPPNIPSPGYVSH</sequence>
<reference evidence="1 2" key="1">
    <citation type="submission" date="2019-06" db="EMBL/GenBank/DDBJ databases">
        <title>A chromosome-scale genome assembly of the European perch, Perca fluviatilis.</title>
        <authorList>
            <person name="Roques C."/>
            <person name="Zahm M."/>
            <person name="Cabau C."/>
            <person name="Klopp C."/>
            <person name="Bouchez O."/>
            <person name="Donnadieu C."/>
            <person name="Kuhl H."/>
            <person name="Gislard M."/>
            <person name="Guendouz S."/>
            <person name="Journot L."/>
            <person name="Haffray P."/>
            <person name="Bestin A."/>
            <person name="Morvezen R."/>
            <person name="Feron R."/>
            <person name="Wen M."/>
            <person name="Jouanno E."/>
            <person name="Herpin A."/>
            <person name="Schartl M."/>
            <person name="Postlethwait J."/>
            <person name="Schaerlinger B."/>
            <person name="Chardard D."/>
            <person name="Lecocq T."/>
            <person name="Poncet C."/>
            <person name="Jaffrelo L."/>
            <person name="Lampietro C."/>
            <person name="Guiguen Y."/>
        </authorList>
    </citation>
    <scope>NUCLEOTIDE SEQUENCE [LARGE SCALE GENOMIC DNA]</scope>
    <source>
        <tissue evidence="1">Blood</tissue>
    </source>
</reference>
<evidence type="ECO:0000313" key="1">
    <source>
        <dbReference type="EMBL" id="KAF1384753.1"/>
    </source>
</evidence>
<dbReference type="EMBL" id="VHII01000010">
    <property type="protein sequence ID" value="KAF1384753.1"/>
    <property type="molecule type" value="Genomic_DNA"/>
</dbReference>
<protein>
    <submittedName>
        <fullName evidence="1">Uncharacterized protein</fullName>
    </submittedName>
</protein>
<evidence type="ECO:0000313" key="2">
    <source>
        <dbReference type="Proteomes" id="UP000465112"/>
    </source>
</evidence>